<evidence type="ECO:0000313" key="2">
    <source>
        <dbReference type="Proteomes" id="UP001209885"/>
    </source>
</evidence>
<name>A0ABT3RTG1_9BACT</name>
<dbReference type="RefSeq" id="WP_266057464.1">
    <property type="nucleotide sequence ID" value="NZ_JAPFQN010000006.1"/>
</dbReference>
<gene>
    <name evidence="1" type="ORF">OO013_13695</name>
</gene>
<evidence type="ECO:0000313" key="1">
    <source>
        <dbReference type="EMBL" id="MCX2744931.1"/>
    </source>
</evidence>
<proteinExistence type="predicted"/>
<keyword evidence="2" id="KW-1185">Reference proteome</keyword>
<dbReference type="Proteomes" id="UP001209885">
    <property type="component" value="Unassembled WGS sequence"/>
</dbReference>
<comment type="caution">
    <text evidence="1">The sequence shown here is derived from an EMBL/GenBank/DDBJ whole genome shotgun (WGS) entry which is preliminary data.</text>
</comment>
<accession>A0ABT3RTG1</accession>
<sequence length="125" mass="14521">MKTKFNNKTNRVVLIFVIVIISSCDAYNGYYIQNNSNNDYYLTVDSNSDIILELNKNITTRDNQFFILKPKSKITLFNGVNDLNKSEIPFNNIIVLNSYGDTTKNLSSKDEVYNYFRQENILVIK</sequence>
<protein>
    <recommendedName>
        <fullName evidence="3">Lipoprotein</fullName>
    </recommendedName>
</protein>
<dbReference type="EMBL" id="JAPFQN010000006">
    <property type="protein sequence ID" value="MCX2744931.1"/>
    <property type="molecule type" value="Genomic_DNA"/>
</dbReference>
<organism evidence="1 2">
    <name type="scientific">Mangrovivirga halotolerans</name>
    <dbReference type="NCBI Taxonomy" id="2993936"/>
    <lineage>
        <taxon>Bacteria</taxon>
        <taxon>Pseudomonadati</taxon>
        <taxon>Bacteroidota</taxon>
        <taxon>Cytophagia</taxon>
        <taxon>Cytophagales</taxon>
        <taxon>Mangrovivirgaceae</taxon>
        <taxon>Mangrovivirga</taxon>
    </lineage>
</organism>
<reference evidence="1 2" key="1">
    <citation type="submission" date="2022-11" db="EMBL/GenBank/DDBJ databases">
        <title>The characterization of three novel Bacteroidetes species and genomic analysis of their roles in tidal elemental geochemical cycles.</title>
        <authorList>
            <person name="Ma K."/>
        </authorList>
    </citation>
    <scope>NUCLEOTIDE SEQUENCE [LARGE SCALE GENOMIC DNA]</scope>
    <source>
        <strain evidence="1 2">M17</strain>
    </source>
</reference>
<dbReference type="PROSITE" id="PS51257">
    <property type="entry name" value="PROKAR_LIPOPROTEIN"/>
    <property type="match status" value="1"/>
</dbReference>
<evidence type="ECO:0008006" key="3">
    <source>
        <dbReference type="Google" id="ProtNLM"/>
    </source>
</evidence>